<evidence type="ECO:0000313" key="2">
    <source>
        <dbReference type="Proteomes" id="UP000019586"/>
    </source>
</evidence>
<protein>
    <submittedName>
        <fullName evidence="1">Uncharacterized protein</fullName>
    </submittedName>
</protein>
<dbReference type="AlphaFoldDB" id="W8UYY9"/>
<reference evidence="1 2" key="1">
    <citation type="journal article" date="2014" name="Proc. Natl. Acad. Sci. U.S.A.">
        <title>Molecular dissection of the evolution of carbapenem-resistant multilocus sequence type 258 Klebsiella pneumoniae.</title>
        <authorList>
            <person name="Deleo F.R."/>
            <person name="Chen L."/>
            <person name="Porcella S.F."/>
            <person name="Martens C.A."/>
            <person name="Kobayashi S.D."/>
            <person name="Porter A.R."/>
            <person name="Chavda K.D."/>
            <person name="Jacobs M.R."/>
            <person name="Mathema B."/>
            <person name="Olsen R.J."/>
            <person name="Bonomo R.A."/>
            <person name="Musser J.M."/>
            <person name="Kreiswirth B.N."/>
        </authorList>
    </citation>
    <scope>NUCLEOTIDE SEQUENCE [LARGE SCALE GENOMIC DNA]</scope>
    <source>
        <strain evidence="1">30684/NJST258_2</strain>
    </source>
</reference>
<name>W8UYY9_KLEPN</name>
<dbReference type="KEGG" id="kps:KPNJ2_02337"/>
<accession>W8UYY9</accession>
<sequence>MAQRRREIILHWGIADAPIHTRRVYSPDRRDEP</sequence>
<organism evidence="1 2">
    <name type="scientific">Klebsiella pneumoniae 30684/NJST258_2</name>
    <dbReference type="NCBI Taxonomy" id="1420013"/>
    <lineage>
        <taxon>Bacteria</taxon>
        <taxon>Pseudomonadati</taxon>
        <taxon>Pseudomonadota</taxon>
        <taxon>Gammaproteobacteria</taxon>
        <taxon>Enterobacterales</taxon>
        <taxon>Enterobacteriaceae</taxon>
        <taxon>Klebsiella/Raoultella group</taxon>
        <taxon>Klebsiella</taxon>
        <taxon>Klebsiella pneumoniae complex</taxon>
    </lineage>
</organism>
<dbReference type="HOGENOM" id="CLU_3382336_0_0_6"/>
<evidence type="ECO:0000313" key="1">
    <source>
        <dbReference type="EMBL" id="AHM79117.1"/>
    </source>
</evidence>
<gene>
    <name evidence="1" type="ORF">KPNJ2_02337</name>
</gene>
<dbReference type="Proteomes" id="UP000019586">
    <property type="component" value="Chromosome"/>
</dbReference>
<dbReference type="EMBL" id="CP006918">
    <property type="protein sequence ID" value="AHM79117.1"/>
    <property type="molecule type" value="Genomic_DNA"/>
</dbReference>
<proteinExistence type="predicted"/>